<accession>D8RZU1</accession>
<gene>
    <name evidence="7" type="ORF">SELMODRAFT_416601</name>
</gene>
<evidence type="ECO:0000313" key="7">
    <source>
        <dbReference type="EMBL" id="EFJ22212.1"/>
    </source>
</evidence>
<keyword evidence="2 5" id="KW-0732">Signal</keyword>
<dbReference type="SUPFAM" id="SSF47699">
    <property type="entry name" value="Bifunctional inhibitor/lipid-transfer protein/seed storage 2S albumin"/>
    <property type="match status" value="1"/>
</dbReference>
<protein>
    <recommendedName>
        <fullName evidence="6">Bifunctional inhibitor/plant lipid transfer protein/seed storage helical domain-containing protein</fullName>
    </recommendedName>
</protein>
<dbReference type="HOGENOM" id="CLU_1725442_0_0_1"/>
<feature type="signal peptide" evidence="5">
    <location>
        <begin position="1"/>
        <end position="18"/>
    </location>
</feature>
<evidence type="ECO:0000256" key="2">
    <source>
        <dbReference type="ARBA" id="ARBA00022729"/>
    </source>
</evidence>
<reference evidence="7 8" key="1">
    <citation type="journal article" date="2011" name="Science">
        <title>The Selaginella genome identifies genetic changes associated with the evolution of vascular plants.</title>
        <authorList>
            <person name="Banks J.A."/>
            <person name="Nishiyama T."/>
            <person name="Hasebe M."/>
            <person name="Bowman J.L."/>
            <person name="Gribskov M."/>
            <person name="dePamphilis C."/>
            <person name="Albert V.A."/>
            <person name="Aono N."/>
            <person name="Aoyama T."/>
            <person name="Ambrose B.A."/>
            <person name="Ashton N.W."/>
            <person name="Axtell M.J."/>
            <person name="Barker E."/>
            <person name="Barker M.S."/>
            <person name="Bennetzen J.L."/>
            <person name="Bonawitz N.D."/>
            <person name="Chapple C."/>
            <person name="Cheng C."/>
            <person name="Correa L.G."/>
            <person name="Dacre M."/>
            <person name="DeBarry J."/>
            <person name="Dreyer I."/>
            <person name="Elias M."/>
            <person name="Engstrom E.M."/>
            <person name="Estelle M."/>
            <person name="Feng L."/>
            <person name="Finet C."/>
            <person name="Floyd S.K."/>
            <person name="Frommer W.B."/>
            <person name="Fujita T."/>
            <person name="Gramzow L."/>
            <person name="Gutensohn M."/>
            <person name="Harholt J."/>
            <person name="Hattori M."/>
            <person name="Heyl A."/>
            <person name="Hirai T."/>
            <person name="Hiwatashi Y."/>
            <person name="Ishikawa M."/>
            <person name="Iwata M."/>
            <person name="Karol K.G."/>
            <person name="Koehler B."/>
            <person name="Kolukisaoglu U."/>
            <person name="Kubo M."/>
            <person name="Kurata T."/>
            <person name="Lalonde S."/>
            <person name="Li K."/>
            <person name="Li Y."/>
            <person name="Litt A."/>
            <person name="Lyons E."/>
            <person name="Manning G."/>
            <person name="Maruyama T."/>
            <person name="Michael T.P."/>
            <person name="Mikami K."/>
            <person name="Miyazaki S."/>
            <person name="Morinaga S."/>
            <person name="Murata T."/>
            <person name="Mueller-Roeber B."/>
            <person name="Nelson D.R."/>
            <person name="Obara M."/>
            <person name="Oguri Y."/>
            <person name="Olmstead R.G."/>
            <person name="Onodera N."/>
            <person name="Petersen B.L."/>
            <person name="Pils B."/>
            <person name="Prigge M."/>
            <person name="Rensing S.A."/>
            <person name="Riano-Pachon D.M."/>
            <person name="Roberts A.W."/>
            <person name="Sato Y."/>
            <person name="Scheller H.V."/>
            <person name="Schulz B."/>
            <person name="Schulz C."/>
            <person name="Shakirov E.V."/>
            <person name="Shibagaki N."/>
            <person name="Shinohara N."/>
            <person name="Shippen D.E."/>
            <person name="Soerensen I."/>
            <person name="Sotooka R."/>
            <person name="Sugimoto N."/>
            <person name="Sugita M."/>
            <person name="Sumikawa N."/>
            <person name="Tanurdzic M."/>
            <person name="Theissen G."/>
            <person name="Ulvskov P."/>
            <person name="Wakazuki S."/>
            <person name="Weng J.K."/>
            <person name="Willats W.W."/>
            <person name="Wipf D."/>
            <person name="Wolf P.G."/>
            <person name="Yang L."/>
            <person name="Zimmer A.D."/>
            <person name="Zhu Q."/>
            <person name="Mitros T."/>
            <person name="Hellsten U."/>
            <person name="Loque D."/>
            <person name="Otillar R."/>
            <person name="Salamov A."/>
            <person name="Schmutz J."/>
            <person name="Shapiro H."/>
            <person name="Lindquist E."/>
            <person name="Lucas S."/>
            <person name="Rokhsar D."/>
            <person name="Grigoriev I.V."/>
        </authorList>
    </citation>
    <scope>NUCLEOTIDE SEQUENCE [LARGE SCALE GENOMIC DNA]</scope>
</reference>
<keyword evidence="8" id="KW-1185">Reference proteome</keyword>
<dbReference type="AlphaFoldDB" id="D8RZU1"/>
<comment type="similarity">
    <text evidence="1">Belongs to the plant LTP family.</text>
</comment>
<evidence type="ECO:0000256" key="3">
    <source>
        <dbReference type="ARBA" id="ARBA00023157"/>
    </source>
</evidence>
<keyword evidence="4" id="KW-0325">Glycoprotein</keyword>
<sequence>MLVVALLLALDLLHPTAAQREPAKCGSSDAGSVLMPCFAFLEQQSREPSARCCSAVANSTQKEPPRCLCVFLDQLARAMNRTQPLQLPSLCGDARLTAERCKALAASDAVAPALAPTPAGALVPGPLHSGGSFMPVTSPWNVLGIVLVLLSI</sequence>
<feature type="chain" id="PRO_5003122282" description="Bifunctional inhibitor/plant lipid transfer protein/seed storage helical domain-containing protein" evidence="5">
    <location>
        <begin position="19"/>
        <end position="152"/>
    </location>
</feature>
<evidence type="ECO:0000256" key="1">
    <source>
        <dbReference type="ARBA" id="ARBA00009748"/>
    </source>
</evidence>
<evidence type="ECO:0000259" key="6">
    <source>
        <dbReference type="Pfam" id="PF14368"/>
    </source>
</evidence>
<name>D8RZU1_SELML</name>
<dbReference type="InParanoid" id="D8RZU1"/>
<dbReference type="Pfam" id="PF14368">
    <property type="entry name" value="LTP_2"/>
    <property type="match status" value="1"/>
</dbReference>
<evidence type="ECO:0000256" key="5">
    <source>
        <dbReference type="SAM" id="SignalP"/>
    </source>
</evidence>
<organism evidence="8">
    <name type="scientific">Selaginella moellendorffii</name>
    <name type="common">Spikemoss</name>
    <dbReference type="NCBI Taxonomy" id="88036"/>
    <lineage>
        <taxon>Eukaryota</taxon>
        <taxon>Viridiplantae</taxon>
        <taxon>Streptophyta</taxon>
        <taxon>Embryophyta</taxon>
        <taxon>Tracheophyta</taxon>
        <taxon>Lycopodiopsida</taxon>
        <taxon>Selaginellales</taxon>
        <taxon>Selaginellaceae</taxon>
        <taxon>Selaginella</taxon>
    </lineage>
</organism>
<evidence type="ECO:0000256" key="4">
    <source>
        <dbReference type="ARBA" id="ARBA00023180"/>
    </source>
</evidence>
<feature type="domain" description="Bifunctional inhibitor/plant lipid transfer protein/seed storage helical" evidence="6">
    <location>
        <begin position="15"/>
        <end position="101"/>
    </location>
</feature>
<proteinExistence type="inferred from homology"/>
<dbReference type="EMBL" id="GL377596">
    <property type="protein sequence ID" value="EFJ22212.1"/>
    <property type="molecule type" value="Genomic_DNA"/>
</dbReference>
<evidence type="ECO:0000313" key="8">
    <source>
        <dbReference type="Proteomes" id="UP000001514"/>
    </source>
</evidence>
<dbReference type="Gene3D" id="1.10.110.10">
    <property type="entry name" value="Plant lipid-transfer and hydrophobic proteins"/>
    <property type="match status" value="1"/>
</dbReference>
<dbReference type="InterPro" id="IPR043325">
    <property type="entry name" value="LTSS"/>
</dbReference>
<dbReference type="InterPro" id="IPR036312">
    <property type="entry name" value="Bifun_inhib/LTP/seed_sf"/>
</dbReference>
<dbReference type="Gramene" id="EFJ22212">
    <property type="protein sequence ID" value="EFJ22212"/>
    <property type="gene ID" value="SELMODRAFT_416601"/>
</dbReference>
<dbReference type="CDD" id="cd00010">
    <property type="entry name" value="AAI_LTSS"/>
    <property type="match status" value="1"/>
</dbReference>
<dbReference type="KEGG" id="smo:SELMODRAFT_416601"/>
<dbReference type="InterPro" id="IPR016140">
    <property type="entry name" value="Bifunc_inhib/LTP/seed_store"/>
</dbReference>
<dbReference type="Proteomes" id="UP000001514">
    <property type="component" value="Unassembled WGS sequence"/>
</dbReference>
<keyword evidence="3" id="KW-1015">Disulfide bond</keyword>
<dbReference type="PANTHER" id="PTHR33044">
    <property type="entry name" value="BIFUNCTIONAL INHIBITOR/LIPID-TRANSFER PROTEIN/SEED STORAGE 2S ALBUMIN SUPERFAMILY PROTEIN-RELATED"/>
    <property type="match status" value="1"/>
</dbReference>